<dbReference type="PANTHER" id="PTHR28124">
    <property type="entry name" value="DNA REPLICATION REGULATOR SLD2"/>
    <property type="match status" value="1"/>
</dbReference>
<feature type="compositionally biased region" description="Polar residues" evidence="9">
    <location>
        <begin position="153"/>
        <end position="164"/>
    </location>
</feature>
<dbReference type="Gene3D" id="1.10.10.1460">
    <property type="match status" value="1"/>
</dbReference>
<feature type="compositionally biased region" description="Basic and acidic residues" evidence="9">
    <location>
        <begin position="180"/>
        <end position="191"/>
    </location>
</feature>
<dbReference type="Proteomes" id="UP000732380">
    <property type="component" value="Unassembled WGS sequence"/>
</dbReference>
<feature type="compositionally biased region" description="Basic and acidic residues" evidence="9">
    <location>
        <begin position="351"/>
        <end position="362"/>
    </location>
</feature>
<evidence type="ECO:0000256" key="2">
    <source>
        <dbReference type="ARBA" id="ARBA00007276"/>
    </source>
</evidence>
<dbReference type="AlphaFoldDB" id="A0A9P7PZ12"/>
<reference evidence="10 11" key="1">
    <citation type="journal article" date="2020" name="bioRxiv">
        <title>Whole genome comparisons of ergot fungi reveals the divergence and evolution of species within the genus Claviceps are the result of varying mechanisms driving genome evolution and host range expansion.</title>
        <authorList>
            <person name="Wyka S.A."/>
            <person name="Mondo S.J."/>
            <person name="Liu M."/>
            <person name="Dettman J."/>
            <person name="Nalam V."/>
            <person name="Broders K.D."/>
        </authorList>
    </citation>
    <scope>NUCLEOTIDE SEQUENCE [LARGE SCALE GENOMIC DNA]</scope>
    <source>
        <strain evidence="10 11">LM576</strain>
    </source>
</reference>
<evidence type="ECO:0000256" key="5">
    <source>
        <dbReference type="ARBA" id="ARBA00023242"/>
    </source>
</evidence>
<feature type="compositionally biased region" description="Basic and acidic residues" evidence="9">
    <location>
        <begin position="71"/>
        <end position="80"/>
    </location>
</feature>
<evidence type="ECO:0000256" key="9">
    <source>
        <dbReference type="SAM" id="MobiDB-lite"/>
    </source>
</evidence>
<evidence type="ECO:0000256" key="7">
    <source>
        <dbReference type="ARBA" id="ARBA00025253"/>
    </source>
</evidence>
<dbReference type="GO" id="GO:0000727">
    <property type="term" value="P:double-strand break repair via break-induced replication"/>
    <property type="evidence" value="ECO:0007669"/>
    <property type="project" value="TreeGrafter"/>
</dbReference>
<dbReference type="CDD" id="cd22289">
    <property type="entry name" value="RecQL4_SLD2_NTD"/>
    <property type="match status" value="1"/>
</dbReference>
<evidence type="ECO:0000256" key="3">
    <source>
        <dbReference type="ARBA" id="ARBA00018363"/>
    </source>
</evidence>
<feature type="region of interest" description="Disordered" evidence="9">
    <location>
        <begin position="151"/>
        <end position="196"/>
    </location>
</feature>
<feature type="compositionally biased region" description="Basic and acidic residues" evidence="9">
    <location>
        <begin position="433"/>
        <end position="442"/>
    </location>
</feature>
<dbReference type="Pfam" id="PF11719">
    <property type="entry name" value="Drc1-Sld2"/>
    <property type="match status" value="1"/>
</dbReference>
<evidence type="ECO:0000313" key="11">
    <source>
        <dbReference type="Proteomes" id="UP000732380"/>
    </source>
</evidence>
<comment type="function">
    <text evidence="7 8">Has a role in the initiation of DNA replication. Required at S-phase checkpoint.</text>
</comment>
<feature type="compositionally biased region" description="Basic residues" evidence="9">
    <location>
        <begin position="469"/>
        <end position="479"/>
    </location>
</feature>
<dbReference type="InterPro" id="IPR040203">
    <property type="entry name" value="Sld2"/>
</dbReference>
<comment type="caution">
    <text evidence="10">The sequence shown here is derived from an EMBL/GenBank/DDBJ whole genome shotgun (WGS) entry which is preliminary data.</text>
</comment>
<dbReference type="PANTHER" id="PTHR28124:SF1">
    <property type="entry name" value="DNA REPLICATION REGULATOR SLD2"/>
    <property type="match status" value="1"/>
</dbReference>
<sequence>MDDGTKALYEEKSKDLRAQLKRWENEWAQTHDGKKPRRQDIKDNAEIAQKYKDYNKYRDILSGKIAPPSKLEPRLRKRPSEPAPAETPPKRTKYAVTPKKQHTYDDELMSTPTISRKLFSPAPVTFLGPTPQREGRVLGLFDLLVEKELGTPSRGNNARAQRTPSRAGVNGLSTPSRRTGTHDLDSPEKLGRTPMSSSRRHMLDMFATPQKKRRGSIDGNTPSSISKLQFETPAFLKRYSRATVDENAMFTDMTPLRLPTKPLVRGLSEIVANLRKVQDDVLEDDLEALHEMENEAADMPPKPTSASPHDKPTPPTAPTTTTTPMSASVLEPDNEGRPMLLGGFDTEEMYDSAHEDGVDRHGNPLPTFKKKGQKRTTRKANIKPTMKRRPTAVAHQDESGEDDINADTVPETQFSAGPDADGDYQDAPNSDDEAPHGGDDKAKKAKKTKKKDGPVKKVARKVNELAHANFKRLKLRNRGTKGGPGVNSRFRRRR</sequence>
<dbReference type="GO" id="GO:0006270">
    <property type="term" value="P:DNA replication initiation"/>
    <property type="evidence" value="ECO:0007669"/>
    <property type="project" value="UniProtKB-UniRule"/>
</dbReference>
<dbReference type="InterPro" id="IPR021110">
    <property type="entry name" value="DNA_rep_checkpnt_protein"/>
</dbReference>
<comment type="similarity">
    <text evidence="2 8">Belongs to the SLD2 family.</text>
</comment>
<keyword evidence="6 8" id="KW-0131">Cell cycle</keyword>
<evidence type="ECO:0000313" key="10">
    <source>
        <dbReference type="EMBL" id="KAG6115897.1"/>
    </source>
</evidence>
<feature type="compositionally biased region" description="Acidic residues" evidence="9">
    <location>
        <begin position="420"/>
        <end position="432"/>
    </location>
</feature>
<dbReference type="GO" id="GO:0003697">
    <property type="term" value="F:single-stranded DNA binding"/>
    <property type="evidence" value="ECO:0007669"/>
    <property type="project" value="TreeGrafter"/>
</dbReference>
<comment type="subcellular location">
    <subcellularLocation>
        <location evidence="1 8">Nucleus</location>
    </subcellularLocation>
</comment>
<protein>
    <recommendedName>
        <fullName evidence="3 8">DNA replication regulator SLD2</fullName>
    </recommendedName>
</protein>
<dbReference type="EMBL" id="SRQM01000199">
    <property type="protein sequence ID" value="KAG6115897.1"/>
    <property type="molecule type" value="Genomic_DNA"/>
</dbReference>
<evidence type="ECO:0000256" key="8">
    <source>
        <dbReference type="RuleBase" id="RU367067"/>
    </source>
</evidence>
<proteinExistence type="inferred from homology"/>
<keyword evidence="5 8" id="KW-0539">Nucleus</keyword>
<dbReference type="GO" id="GO:0031261">
    <property type="term" value="C:DNA replication preinitiation complex"/>
    <property type="evidence" value="ECO:0007669"/>
    <property type="project" value="TreeGrafter"/>
</dbReference>
<organism evidence="10 11">
    <name type="scientific">Claviceps humidiphila</name>
    <dbReference type="NCBI Taxonomy" id="1294629"/>
    <lineage>
        <taxon>Eukaryota</taxon>
        <taxon>Fungi</taxon>
        <taxon>Dikarya</taxon>
        <taxon>Ascomycota</taxon>
        <taxon>Pezizomycotina</taxon>
        <taxon>Sordariomycetes</taxon>
        <taxon>Hypocreomycetidae</taxon>
        <taxon>Hypocreales</taxon>
        <taxon>Clavicipitaceae</taxon>
        <taxon>Claviceps</taxon>
    </lineage>
</organism>
<feature type="region of interest" description="Disordered" evidence="9">
    <location>
        <begin position="62"/>
        <end position="107"/>
    </location>
</feature>
<accession>A0A9P7PZ12</accession>
<name>A0A9P7PZ12_9HYPO</name>
<keyword evidence="11" id="KW-1185">Reference proteome</keyword>
<keyword evidence="4 8" id="KW-0235">DNA replication</keyword>
<evidence type="ECO:0000256" key="6">
    <source>
        <dbReference type="ARBA" id="ARBA00023306"/>
    </source>
</evidence>
<evidence type="ECO:0000256" key="4">
    <source>
        <dbReference type="ARBA" id="ARBA00022705"/>
    </source>
</evidence>
<gene>
    <name evidence="10" type="ORF">E4U13_002249</name>
</gene>
<feature type="region of interest" description="Disordered" evidence="9">
    <location>
        <begin position="296"/>
        <end position="494"/>
    </location>
</feature>
<evidence type="ECO:0000256" key="1">
    <source>
        <dbReference type="ARBA" id="ARBA00004123"/>
    </source>
</evidence>
<feature type="compositionally biased region" description="Basic residues" evidence="9">
    <location>
        <begin position="368"/>
        <end position="390"/>
    </location>
</feature>
<dbReference type="GO" id="GO:1902977">
    <property type="term" value="P:mitotic DNA replication preinitiation complex assembly"/>
    <property type="evidence" value="ECO:0007669"/>
    <property type="project" value="TreeGrafter"/>
</dbReference>
<dbReference type="GO" id="GO:0003688">
    <property type="term" value="F:DNA replication origin binding"/>
    <property type="evidence" value="ECO:0007669"/>
    <property type="project" value="TreeGrafter"/>
</dbReference>